<feature type="transmembrane region" description="Helical" evidence="7">
    <location>
        <begin position="1124"/>
        <end position="1148"/>
    </location>
</feature>
<keyword evidence="7" id="KW-1133">Transmembrane helix</keyword>
<feature type="compositionally biased region" description="Polar residues" evidence="6">
    <location>
        <begin position="254"/>
        <end position="271"/>
    </location>
</feature>
<keyword evidence="3" id="KW-0677">Repeat</keyword>
<dbReference type="GO" id="GO:0071944">
    <property type="term" value="C:cell periphery"/>
    <property type="evidence" value="ECO:0007669"/>
    <property type="project" value="UniProtKB-ARBA"/>
</dbReference>
<evidence type="ECO:0000313" key="13">
    <source>
        <dbReference type="Ensembl" id="ENSGMOP00000056642.1"/>
    </source>
</evidence>
<feature type="region of interest" description="Disordered" evidence="6">
    <location>
        <begin position="578"/>
        <end position="795"/>
    </location>
</feature>
<dbReference type="PROSITE" id="PS00010">
    <property type="entry name" value="ASX_HYDROXYL"/>
    <property type="match status" value="2"/>
</dbReference>
<dbReference type="PROSITE" id="PS51034">
    <property type="entry name" value="ZP_2"/>
    <property type="match status" value="1"/>
</dbReference>
<feature type="region of interest" description="Disordered" evidence="6">
    <location>
        <begin position="254"/>
        <end position="310"/>
    </location>
</feature>
<dbReference type="PROSITE" id="PS50024">
    <property type="entry name" value="SEA"/>
    <property type="match status" value="1"/>
</dbReference>
<evidence type="ECO:0000256" key="7">
    <source>
        <dbReference type="SAM" id="Phobius"/>
    </source>
</evidence>
<dbReference type="InterPro" id="IPR000152">
    <property type="entry name" value="EGF-type_Asp/Asn_hydroxyl_site"/>
</dbReference>
<evidence type="ECO:0000256" key="2">
    <source>
        <dbReference type="ARBA" id="ARBA00022729"/>
    </source>
</evidence>
<dbReference type="GO" id="GO:0005576">
    <property type="term" value="C:extracellular region"/>
    <property type="evidence" value="ECO:0007669"/>
    <property type="project" value="InterPro"/>
</dbReference>
<dbReference type="GO" id="GO:0030414">
    <property type="term" value="F:peptidase inhibitor activity"/>
    <property type="evidence" value="ECO:0007669"/>
    <property type="project" value="InterPro"/>
</dbReference>
<dbReference type="InterPro" id="IPR001507">
    <property type="entry name" value="ZP_dom"/>
</dbReference>
<dbReference type="SMART" id="SM00241">
    <property type="entry name" value="ZP"/>
    <property type="match status" value="1"/>
</dbReference>
<dbReference type="SUPFAM" id="SSF57256">
    <property type="entry name" value="Elafin-like"/>
    <property type="match status" value="1"/>
</dbReference>
<dbReference type="SUPFAM" id="SSF57184">
    <property type="entry name" value="Growth factor receptor domain"/>
    <property type="match status" value="1"/>
</dbReference>
<dbReference type="InterPro" id="IPR049883">
    <property type="entry name" value="NOTCH1_EGF-like"/>
</dbReference>
<feature type="domain" description="ZP" evidence="11">
    <location>
        <begin position="844"/>
        <end position="1093"/>
    </location>
</feature>
<feature type="compositionally biased region" description="Polar residues" evidence="6">
    <location>
        <begin position="583"/>
        <end position="597"/>
    </location>
</feature>
<dbReference type="Pfam" id="PF00095">
    <property type="entry name" value="WAP"/>
    <property type="match status" value="1"/>
</dbReference>
<dbReference type="PROSITE" id="PS50026">
    <property type="entry name" value="EGF_3"/>
    <property type="match status" value="2"/>
</dbReference>
<evidence type="ECO:0000256" key="3">
    <source>
        <dbReference type="ARBA" id="ARBA00022737"/>
    </source>
</evidence>
<dbReference type="SMART" id="SM00181">
    <property type="entry name" value="EGF"/>
    <property type="match status" value="2"/>
</dbReference>
<evidence type="ECO:0000256" key="1">
    <source>
        <dbReference type="ARBA" id="ARBA00022536"/>
    </source>
</evidence>
<organism evidence="13 14">
    <name type="scientific">Gadus morhua</name>
    <name type="common">Atlantic cod</name>
    <dbReference type="NCBI Taxonomy" id="8049"/>
    <lineage>
        <taxon>Eukaryota</taxon>
        <taxon>Metazoa</taxon>
        <taxon>Chordata</taxon>
        <taxon>Craniata</taxon>
        <taxon>Vertebrata</taxon>
        <taxon>Euteleostomi</taxon>
        <taxon>Actinopterygii</taxon>
        <taxon>Neopterygii</taxon>
        <taxon>Teleostei</taxon>
        <taxon>Neoteleostei</taxon>
        <taxon>Acanthomorphata</taxon>
        <taxon>Zeiogadaria</taxon>
        <taxon>Gadariae</taxon>
        <taxon>Gadiformes</taxon>
        <taxon>Gadoidei</taxon>
        <taxon>Gadidae</taxon>
        <taxon>Gadus</taxon>
    </lineage>
</organism>
<dbReference type="InterPro" id="IPR036645">
    <property type="entry name" value="Elafin-like_sf"/>
</dbReference>
<keyword evidence="4" id="KW-1015">Disulfide bond</keyword>
<feature type="domain" description="Fibronectin type-III" evidence="10">
    <location>
        <begin position="308"/>
        <end position="397"/>
    </location>
</feature>
<dbReference type="InterPro" id="IPR036116">
    <property type="entry name" value="FN3_sf"/>
</dbReference>
<evidence type="ECO:0000259" key="10">
    <source>
        <dbReference type="PROSITE" id="PS50853"/>
    </source>
</evidence>
<dbReference type="PROSITE" id="PS51390">
    <property type="entry name" value="WAP"/>
    <property type="match status" value="1"/>
</dbReference>
<dbReference type="Pfam" id="PF07645">
    <property type="entry name" value="EGF_CA"/>
    <property type="match status" value="2"/>
</dbReference>
<evidence type="ECO:0000259" key="11">
    <source>
        <dbReference type="PROSITE" id="PS51034"/>
    </source>
</evidence>
<dbReference type="Pfam" id="PF01390">
    <property type="entry name" value="SEA"/>
    <property type="match status" value="1"/>
</dbReference>
<name>A0A8C5C7R6_GADMO</name>
<feature type="compositionally biased region" description="Low complexity" evidence="6">
    <location>
        <begin position="676"/>
        <end position="699"/>
    </location>
</feature>
<keyword evidence="1 5" id="KW-0245">EGF-like domain</keyword>
<dbReference type="PROSITE" id="PS01187">
    <property type="entry name" value="EGF_CA"/>
    <property type="match status" value="2"/>
</dbReference>
<dbReference type="InterPro" id="IPR042235">
    <property type="entry name" value="ZP-C_dom"/>
</dbReference>
<dbReference type="GeneTree" id="ENSGT00940000159975"/>
<evidence type="ECO:0000259" key="9">
    <source>
        <dbReference type="PROSITE" id="PS50026"/>
    </source>
</evidence>
<feature type="compositionally biased region" description="Low complexity" evidence="6">
    <location>
        <begin position="715"/>
        <end position="795"/>
    </location>
</feature>
<dbReference type="InterPro" id="IPR008197">
    <property type="entry name" value="WAP_dom"/>
</dbReference>
<dbReference type="SUPFAM" id="SSF82671">
    <property type="entry name" value="SEA domain"/>
    <property type="match status" value="1"/>
</dbReference>
<keyword evidence="14" id="KW-1185">Reference proteome</keyword>
<sequence>MCNVTLYKMTLWPEYKEVVREVTRCCHGFVHMGPYCVLPLNRTREFTTKPGFCPTAAEKSHDGCQTCAWDIDCPGWQKCCQTLNRSRCVDPAMFTHYVANGGWRLNVTVTVKTDYDVMMALDKGLLNHTQLLHTMVSGALNSSDISVQYLSSCPVVPYRTATSLIIGCDAKLSLDVTTAKLHKLLRDISEVSSVTVEDVDECAHTALRNCSPHAECNNTAASYHCSCRHGYTDVLPQNAGASCEVYQTPTNATPCINGQTGSTSQSPSATPGPTVDPPWWSASAPTTLQTNATSNTSTPPPEEMSTCAPPKLTQLSSSHITGTSFCLSWSGLPQSNQTSYLVDLKEGSEFIIHLVTNETKVNMTDLDPGVLYSVTITPCACDAQGESQLLNVKTAAQNLKATAKVTNVNFTDDFLNSSSQAYFNFSKSIKEEIYKSLSSELKELVDSGKVRIEIISLSQGSVVVNFSIVYDASVTELNVSSAVLGSLLNSTRYSVDEHSTSVSDVDECASGLNVCSQNATCNNTWGSYTCVCNDGFEDMDSDWPGRVCGDTTTSSLAPSTTVPVTTPFLAPSTTVPATTSTLAQPTTVPATTSSLAQPTTVPVSTPSLAPSTTVPATTPSLAQPPTVPATTSSLAKPTTVPVTTPFLAPSTTVPATTSTLAQPTTVPATTSSLAQPTTVPVSTPSLAPSTTVPATTPSLAQPPTVPATTSSLAKPTTVPATTSSSAQPTTVPATTSTLTQPTTVPVTTPSLAPSTTVPATTSTLAQPTTVPATTTSSAQPTTQPATTSSLAQPTTILPTTSSLALPTTEPATSSSLAPPITVPINYTFMGNPNINKGLPSISVECSPKAIMVTVAKDFLQTKQISLPSLHLGQESNLPLDLNDSHVRLTAAWNDTNRFSNDSYLTAKVTLFNSPEPLLNGTKGIVHTLEVPILCAYRKSVFISANFGDMGYNMNIDPISASGSFKVIMQLLNGSGTSALPHNYTLSPDEEVVVKVSMNTSAEEMRLIISKCWATPTRDFGDNPSYIFLNRGCPLTDSYTAIISNGNSSSSSLSVRIFSFVELDVVYLKCQVHICVEMGSATCVPDCSMSKARLARTVDSLVGSPGALIREHEYSLETESDIIQVVGFSFLGICIMVIFLAGFTCIVFYQRNRIGHYNFNIKPKQDDFTFHVFNT</sequence>
<dbReference type="InterPro" id="IPR036364">
    <property type="entry name" value="SEA_dom_sf"/>
</dbReference>
<dbReference type="Gene3D" id="2.10.25.10">
    <property type="entry name" value="Laminin"/>
    <property type="match status" value="2"/>
</dbReference>
<dbReference type="Pfam" id="PF00100">
    <property type="entry name" value="Zona_pellucida"/>
    <property type="match status" value="1"/>
</dbReference>
<evidence type="ECO:0000256" key="4">
    <source>
        <dbReference type="ARBA" id="ARBA00023157"/>
    </source>
</evidence>
<dbReference type="InterPro" id="IPR018097">
    <property type="entry name" value="EGF_Ca-bd_CS"/>
</dbReference>
<dbReference type="OMA" id="MIHQTEY"/>
<dbReference type="InterPro" id="IPR000082">
    <property type="entry name" value="SEA_dom"/>
</dbReference>
<dbReference type="Gene3D" id="4.10.75.10">
    <property type="entry name" value="Elafin-like"/>
    <property type="match status" value="1"/>
</dbReference>
<dbReference type="InterPro" id="IPR000742">
    <property type="entry name" value="EGF"/>
</dbReference>
<dbReference type="GO" id="GO:0005509">
    <property type="term" value="F:calcium ion binding"/>
    <property type="evidence" value="ECO:0007669"/>
    <property type="project" value="InterPro"/>
</dbReference>
<feature type="compositionally biased region" description="Polar residues" evidence="6">
    <location>
        <begin position="628"/>
        <end position="642"/>
    </location>
</feature>
<reference evidence="13" key="1">
    <citation type="submission" date="2025-08" db="UniProtKB">
        <authorList>
            <consortium name="Ensembl"/>
        </authorList>
    </citation>
    <scope>IDENTIFICATION</scope>
</reference>
<feature type="compositionally biased region" description="Low complexity" evidence="6">
    <location>
        <begin position="647"/>
        <end position="660"/>
    </location>
</feature>
<feature type="domain" description="SEA" evidence="8">
    <location>
        <begin position="395"/>
        <end position="507"/>
    </location>
</feature>
<dbReference type="Gene3D" id="2.60.40.3210">
    <property type="entry name" value="Zona pellucida, ZP-N domain"/>
    <property type="match status" value="1"/>
</dbReference>
<evidence type="ECO:0000256" key="6">
    <source>
        <dbReference type="SAM" id="MobiDB-lite"/>
    </source>
</evidence>
<protein>
    <submittedName>
        <fullName evidence="13">Uromodulin-like 1</fullName>
    </submittedName>
</protein>
<dbReference type="Gene3D" id="2.60.40.10">
    <property type="entry name" value="Immunoglobulins"/>
    <property type="match status" value="1"/>
</dbReference>
<feature type="compositionally biased region" description="Low complexity" evidence="6">
    <location>
        <begin position="598"/>
        <end position="621"/>
    </location>
</feature>
<dbReference type="InterPro" id="IPR013783">
    <property type="entry name" value="Ig-like_fold"/>
</dbReference>
<dbReference type="PANTHER" id="PTHR24050:SF28">
    <property type="entry name" value="UROMODULIN-LIKE"/>
    <property type="match status" value="1"/>
</dbReference>
<keyword evidence="7" id="KW-0472">Membrane</keyword>
<evidence type="ECO:0000259" key="8">
    <source>
        <dbReference type="PROSITE" id="PS50024"/>
    </source>
</evidence>
<dbReference type="InterPro" id="IPR001881">
    <property type="entry name" value="EGF-like_Ca-bd_dom"/>
</dbReference>
<feature type="domain" description="EGF-like" evidence="9">
    <location>
        <begin position="198"/>
        <end position="237"/>
    </location>
</feature>
<dbReference type="SMART" id="SM00179">
    <property type="entry name" value="EGF_CA"/>
    <property type="match status" value="2"/>
</dbReference>
<feature type="compositionally biased region" description="Polar residues" evidence="6">
    <location>
        <begin position="661"/>
        <end position="675"/>
    </location>
</feature>
<dbReference type="Proteomes" id="UP000694546">
    <property type="component" value="Chromosome 7"/>
</dbReference>
<dbReference type="CDD" id="cd00054">
    <property type="entry name" value="EGF_CA"/>
    <property type="match status" value="2"/>
</dbReference>
<keyword evidence="2" id="KW-0732">Signal</keyword>
<dbReference type="InterPro" id="IPR055355">
    <property type="entry name" value="ZP-C"/>
</dbReference>
<dbReference type="CDD" id="cd00063">
    <property type="entry name" value="FN3"/>
    <property type="match status" value="1"/>
</dbReference>
<reference evidence="13" key="2">
    <citation type="submission" date="2025-09" db="UniProtKB">
        <authorList>
            <consortium name="Ensembl"/>
        </authorList>
    </citation>
    <scope>IDENTIFICATION</scope>
</reference>
<comment type="caution">
    <text evidence="5">Lacks conserved residue(s) required for the propagation of feature annotation.</text>
</comment>
<keyword evidence="7" id="KW-0812">Transmembrane</keyword>
<feature type="domain" description="WAP" evidence="12">
    <location>
        <begin position="46"/>
        <end position="92"/>
    </location>
</feature>
<accession>A0A8C5C7R6</accession>
<feature type="domain" description="EGF-like" evidence="9">
    <location>
        <begin position="504"/>
        <end position="542"/>
    </location>
</feature>
<dbReference type="InterPro" id="IPR003961">
    <property type="entry name" value="FN3_dom"/>
</dbReference>
<dbReference type="AlphaFoldDB" id="A0A8C5C7R6"/>
<dbReference type="GO" id="GO:0030855">
    <property type="term" value="P:epithelial cell differentiation"/>
    <property type="evidence" value="ECO:0007669"/>
    <property type="project" value="UniProtKB-ARBA"/>
</dbReference>
<proteinExistence type="predicted"/>
<evidence type="ECO:0000313" key="14">
    <source>
        <dbReference type="Proteomes" id="UP000694546"/>
    </source>
</evidence>
<dbReference type="SUPFAM" id="SSF49265">
    <property type="entry name" value="Fibronectin type III"/>
    <property type="match status" value="1"/>
</dbReference>
<evidence type="ECO:0000256" key="5">
    <source>
        <dbReference type="PROSITE-ProRule" id="PRU00076"/>
    </source>
</evidence>
<evidence type="ECO:0000259" key="12">
    <source>
        <dbReference type="PROSITE" id="PS51390"/>
    </source>
</evidence>
<dbReference type="PANTHER" id="PTHR24050">
    <property type="entry name" value="PA14 DOMAIN-CONTAINING PROTEIN"/>
    <property type="match status" value="1"/>
</dbReference>
<dbReference type="Gene3D" id="2.60.40.4100">
    <property type="entry name" value="Zona pellucida, ZP-C domain"/>
    <property type="match status" value="1"/>
</dbReference>
<dbReference type="InterPro" id="IPR009030">
    <property type="entry name" value="Growth_fac_rcpt_cys_sf"/>
</dbReference>
<dbReference type="PROSITE" id="PS50853">
    <property type="entry name" value="FN3"/>
    <property type="match status" value="1"/>
</dbReference>
<dbReference type="SMART" id="SM00060">
    <property type="entry name" value="FN3"/>
    <property type="match status" value="1"/>
</dbReference>
<dbReference type="InterPro" id="IPR052235">
    <property type="entry name" value="Nephronectin_domain"/>
</dbReference>
<dbReference type="Ensembl" id="ENSGMOT00000037671.1">
    <property type="protein sequence ID" value="ENSGMOP00000056642.1"/>
    <property type="gene ID" value="ENSGMOG00000025108.1"/>
</dbReference>